<dbReference type="AlphaFoldDB" id="A0A7Z2W0H8"/>
<gene>
    <name evidence="1" type="ORF">HH212_22835</name>
</gene>
<proteinExistence type="predicted"/>
<dbReference type="KEGG" id="mfy:HH212_22835"/>
<accession>A0A7Z2W0H8</accession>
<reference evidence="1 2" key="1">
    <citation type="submission" date="2020-04" db="EMBL/GenBank/DDBJ databases">
        <title>Genome sequencing of novel species.</title>
        <authorList>
            <person name="Heo J."/>
            <person name="Kim S.-J."/>
            <person name="Kim J.-S."/>
            <person name="Hong S.-B."/>
            <person name="Kwon S.-W."/>
        </authorList>
    </citation>
    <scope>NUCLEOTIDE SEQUENCE [LARGE SCALE GENOMIC DNA]</scope>
    <source>
        <strain evidence="1 2">GN2-R2</strain>
    </source>
</reference>
<dbReference type="Proteomes" id="UP000502415">
    <property type="component" value="Chromosome"/>
</dbReference>
<protein>
    <submittedName>
        <fullName evidence="1">Uncharacterized protein</fullName>
    </submittedName>
</protein>
<evidence type="ECO:0000313" key="1">
    <source>
        <dbReference type="EMBL" id="QJE02504.1"/>
    </source>
</evidence>
<keyword evidence="2" id="KW-1185">Reference proteome</keyword>
<dbReference type="EMBL" id="CP051685">
    <property type="protein sequence ID" value="QJE02504.1"/>
    <property type="molecule type" value="Genomic_DNA"/>
</dbReference>
<evidence type="ECO:0000313" key="2">
    <source>
        <dbReference type="Proteomes" id="UP000502415"/>
    </source>
</evidence>
<sequence length="100" mass="11331">MHDVLQRSNRGLRQIAQSQIDSTLEEIEDRSVYAKSHMNFLPESQIDNGIFLKLRNARHIGRRSTEMPEHYWPLTATALSLQAILSRASRLARSSALSAA</sequence>
<name>A0A7Z2W0H8_9BURK</name>
<organism evidence="1 2">
    <name type="scientific">Massilia forsythiae</name>
    <dbReference type="NCBI Taxonomy" id="2728020"/>
    <lineage>
        <taxon>Bacteria</taxon>
        <taxon>Pseudomonadati</taxon>
        <taxon>Pseudomonadota</taxon>
        <taxon>Betaproteobacteria</taxon>
        <taxon>Burkholderiales</taxon>
        <taxon>Oxalobacteraceae</taxon>
        <taxon>Telluria group</taxon>
        <taxon>Massilia</taxon>
    </lineage>
</organism>
<dbReference type="RefSeq" id="WP_170204588.1">
    <property type="nucleotide sequence ID" value="NZ_CP051685.1"/>
</dbReference>